<dbReference type="SMART" id="SM00355">
    <property type="entry name" value="ZnF_C2H2"/>
    <property type="match status" value="3"/>
</dbReference>
<protein>
    <recommendedName>
        <fullName evidence="5">C2H2-type domain-containing protein</fullName>
    </recommendedName>
</protein>
<dbReference type="GO" id="GO:0010468">
    <property type="term" value="P:regulation of gene expression"/>
    <property type="evidence" value="ECO:0007669"/>
    <property type="project" value="TreeGrafter"/>
</dbReference>
<dbReference type="Gene3D" id="3.30.160.60">
    <property type="entry name" value="Classic Zinc Finger"/>
    <property type="match status" value="2"/>
</dbReference>
<evidence type="ECO:0000256" key="1">
    <source>
        <dbReference type="ARBA" id="ARBA00022723"/>
    </source>
</evidence>
<dbReference type="GO" id="GO:0008270">
    <property type="term" value="F:zinc ion binding"/>
    <property type="evidence" value="ECO:0007669"/>
    <property type="project" value="UniProtKB-KW"/>
</dbReference>
<organism evidence="6">
    <name type="scientific">Timema monikensis</name>
    <dbReference type="NCBI Taxonomy" id="170555"/>
    <lineage>
        <taxon>Eukaryota</taxon>
        <taxon>Metazoa</taxon>
        <taxon>Ecdysozoa</taxon>
        <taxon>Arthropoda</taxon>
        <taxon>Hexapoda</taxon>
        <taxon>Insecta</taxon>
        <taxon>Pterygota</taxon>
        <taxon>Neoptera</taxon>
        <taxon>Polyneoptera</taxon>
        <taxon>Phasmatodea</taxon>
        <taxon>Timematodea</taxon>
        <taxon>Timematoidea</taxon>
        <taxon>Timematidae</taxon>
        <taxon>Timema</taxon>
    </lineage>
</organism>
<keyword evidence="2 4" id="KW-0863">Zinc-finger</keyword>
<dbReference type="InterPro" id="IPR036236">
    <property type="entry name" value="Znf_C2H2_sf"/>
</dbReference>
<dbReference type="PROSITE" id="PS00028">
    <property type="entry name" value="ZINC_FINGER_C2H2_1"/>
    <property type="match status" value="3"/>
</dbReference>
<dbReference type="Pfam" id="PF00096">
    <property type="entry name" value="zf-C2H2"/>
    <property type="match status" value="2"/>
</dbReference>
<dbReference type="PANTHER" id="PTHR16515">
    <property type="entry name" value="PR DOMAIN ZINC FINGER PROTEIN"/>
    <property type="match status" value="1"/>
</dbReference>
<feature type="domain" description="C2H2-type" evidence="5">
    <location>
        <begin position="417"/>
        <end position="440"/>
    </location>
</feature>
<dbReference type="InterPro" id="IPR050331">
    <property type="entry name" value="Zinc_finger"/>
</dbReference>
<accession>A0A7R9EEH9</accession>
<proteinExistence type="predicted"/>
<dbReference type="EMBL" id="OB795100">
    <property type="protein sequence ID" value="CAD7431670.1"/>
    <property type="molecule type" value="Genomic_DNA"/>
</dbReference>
<dbReference type="PANTHER" id="PTHR16515:SF60">
    <property type="entry name" value="ZINC FINGER PROTEIN 436"/>
    <property type="match status" value="1"/>
</dbReference>
<evidence type="ECO:0000259" key="5">
    <source>
        <dbReference type="PROSITE" id="PS50157"/>
    </source>
</evidence>
<sequence length="440" mass="49654">MKCEDIEEDNDNSEILHLSTAVSTFDPSSLPIIKEEIKFLQLLLECLSTNTKCDDIEEYNEMSQLLHLGIAVSTLDPSSLPFIKEELKWLCILHCYTDRCGRYVANVVVVKLDSTGPGKPHLVVSKMLEATNSSTIAIVVHHALRNQEKFLKAPSRIFPFKAALPNTPLPQQPVLRVGVHDFMLRCTTQITWVVQTFDEEQTVAITESNAAISCSSVIADLAYVKSNYGNLLCTITVLEEKDLPLVKAVKIMRGIEENLNRASGSIGTAIVDTLNRVVQRNTEWKNEPDCHGTQLKLESTIEFVLDSIIKPETNSIEPASGVCEKPGFKEELCFEESSIDCFKRNSDVKSHQVCHSEHRPHKCDICGKCFKVNSILNSHLDRHGEHKHYRCYVCRKCFKEKGILKTHLITHREHRPHKCEVCGKCFKLYSKFKSHIAGHG</sequence>
<gene>
    <name evidence="6" type="ORF">TMSB3V08_LOCUS8395</name>
</gene>
<reference evidence="6" key="1">
    <citation type="submission" date="2020-11" db="EMBL/GenBank/DDBJ databases">
        <authorList>
            <person name="Tran Van P."/>
        </authorList>
    </citation>
    <scope>NUCLEOTIDE SEQUENCE</scope>
</reference>
<evidence type="ECO:0000313" key="6">
    <source>
        <dbReference type="EMBL" id="CAD7431670.1"/>
    </source>
</evidence>
<evidence type="ECO:0000256" key="2">
    <source>
        <dbReference type="ARBA" id="ARBA00022771"/>
    </source>
</evidence>
<dbReference type="GO" id="GO:0005634">
    <property type="term" value="C:nucleus"/>
    <property type="evidence" value="ECO:0007669"/>
    <property type="project" value="TreeGrafter"/>
</dbReference>
<dbReference type="PROSITE" id="PS50157">
    <property type="entry name" value="ZINC_FINGER_C2H2_2"/>
    <property type="match status" value="3"/>
</dbReference>
<evidence type="ECO:0000256" key="4">
    <source>
        <dbReference type="PROSITE-ProRule" id="PRU00042"/>
    </source>
</evidence>
<feature type="domain" description="C2H2-type" evidence="5">
    <location>
        <begin position="361"/>
        <end position="388"/>
    </location>
</feature>
<keyword evidence="3" id="KW-0862">Zinc</keyword>
<dbReference type="InterPro" id="IPR013087">
    <property type="entry name" value="Znf_C2H2_type"/>
</dbReference>
<feature type="domain" description="C2H2-type" evidence="5">
    <location>
        <begin position="389"/>
        <end position="416"/>
    </location>
</feature>
<name>A0A7R9EEH9_9NEOP</name>
<dbReference type="AlphaFoldDB" id="A0A7R9EEH9"/>
<evidence type="ECO:0000256" key="3">
    <source>
        <dbReference type="ARBA" id="ARBA00022833"/>
    </source>
</evidence>
<keyword evidence="1" id="KW-0479">Metal-binding</keyword>
<dbReference type="FunFam" id="3.30.160.60:FF:000446">
    <property type="entry name" value="Zinc finger protein"/>
    <property type="match status" value="1"/>
</dbReference>
<dbReference type="SUPFAM" id="SSF57667">
    <property type="entry name" value="beta-beta-alpha zinc fingers"/>
    <property type="match status" value="2"/>
</dbReference>